<comment type="caution">
    <text evidence="5">The sequence shown here is derived from an EMBL/GenBank/DDBJ whole genome shotgun (WGS) entry which is preliminary data.</text>
</comment>
<dbReference type="GO" id="GO:0000981">
    <property type="term" value="F:DNA-binding transcription factor activity, RNA polymerase II-specific"/>
    <property type="evidence" value="ECO:0007669"/>
    <property type="project" value="InterPro"/>
</dbReference>
<dbReference type="PROSITE" id="PS51379">
    <property type="entry name" value="4FE4S_FER_2"/>
    <property type="match status" value="1"/>
</dbReference>
<dbReference type="InterPro" id="IPR001138">
    <property type="entry name" value="Zn2Cys6_DnaBD"/>
</dbReference>
<feature type="compositionally biased region" description="Low complexity" evidence="3">
    <location>
        <begin position="984"/>
        <end position="997"/>
    </location>
</feature>
<dbReference type="InterPro" id="IPR050613">
    <property type="entry name" value="Sec_Metabolite_Reg"/>
</dbReference>
<feature type="region of interest" description="Disordered" evidence="3">
    <location>
        <begin position="1"/>
        <end position="20"/>
    </location>
</feature>
<dbReference type="GO" id="GO:0008270">
    <property type="term" value="F:zinc ion binding"/>
    <property type="evidence" value="ECO:0007669"/>
    <property type="project" value="InterPro"/>
</dbReference>
<evidence type="ECO:0000313" key="5">
    <source>
        <dbReference type="EMBL" id="KAF7369259.1"/>
    </source>
</evidence>
<evidence type="ECO:0000256" key="2">
    <source>
        <dbReference type="ARBA" id="ARBA00023242"/>
    </source>
</evidence>
<feature type="region of interest" description="Disordered" evidence="3">
    <location>
        <begin position="811"/>
        <end position="884"/>
    </location>
</feature>
<feature type="compositionally biased region" description="Low complexity" evidence="3">
    <location>
        <begin position="225"/>
        <end position="267"/>
    </location>
</feature>
<feature type="region of interest" description="Disordered" evidence="3">
    <location>
        <begin position="368"/>
        <end position="392"/>
    </location>
</feature>
<feature type="compositionally biased region" description="Low complexity" evidence="3">
    <location>
        <begin position="859"/>
        <end position="868"/>
    </location>
</feature>
<feature type="compositionally biased region" description="Low complexity" evidence="3">
    <location>
        <begin position="822"/>
        <end position="842"/>
    </location>
</feature>
<dbReference type="PANTHER" id="PTHR31001:SF56">
    <property type="entry name" value="ZN(2)-C6 FUNGAL-TYPE DOMAIN-CONTAINING PROTEIN"/>
    <property type="match status" value="1"/>
</dbReference>
<feature type="compositionally biased region" description="Acidic residues" evidence="3">
    <location>
        <begin position="380"/>
        <end position="392"/>
    </location>
</feature>
<gene>
    <name evidence="5" type="ORF">MVEN_00253600</name>
</gene>
<evidence type="ECO:0000259" key="4">
    <source>
        <dbReference type="PROSITE" id="PS51379"/>
    </source>
</evidence>
<organism evidence="5 6">
    <name type="scientific">Mycena venus</name>
    <dbReference type="NCBI Taxonomy" id="2733690"/>
    <lineage>
        <taxon>Eukaryota</taxon>
        <taxon>Fungi</taxon>
        <taxon>Dikarya</taxon>
        <taxon>Basidiomycota</taxon>
        <taxon>Agaricomycotina</taxon>
        <taxon>Agaricomycetes</taxon>
        <taxon>Agaricomycetidae</taxon>
        <taxon>Agaricales</taxon>
        <taxon>Marasmiineae</taxon>
        <taxon>Mycenaceae</taxon>
        <taxon>Mycena</taxon>
    </lineage>
</organism>
<dbReference type="PANTHER" id="PTHR31001">
    <property type="entry name" value="UNCHARACTERIZED TRANSCRIPTIONAL REGULATORY PROTEIN"/>
    <property type="match status" value="1"/>
</dbReference>
<evidence type="ECO:0000256" key="1">
    <source>
        <dbReference type="ARBA" id="ARBA00004123"/>
    </source>
</evidence>
<dbReference type="InterPro" id="IPR017896">
    <property type="entry name" value="4Fe4S_Fe-S-bd"/>
</dbReference>
<feature type="domain" description="4Fe-4S ferredoxin-type" evidence="4">
    <location>
        <begin position="63"/>
        <end position="95"/>
    </location>
</feature>
<evidence type="ECO:0000313" key="6">
    <source>
        <dbReference type="Proteomes" id="UP000620124"/>
    </source>
</evidence>
<feature type="compositionally biased region" description="Basic and acidic residues" evidence="3">
    <location>
        <begin position="482"/>
        <end position="491"/>
    </location>
</feature>
<sequence length="1056" mass="114985">MPVDKSKPPKANARRPQEAVSADYISQSVPGASGITHARELEVKRSRGKSIPLYLYLMRNARLKIKCDKQIPCQSCVRRGCSALCPNGALATGQGTRFVLAATEHLHRKIARMGERIRMLEDALTALHASKGGADGAVHPLLVDGEDFSLVTDDTPALPTSGARRASEPWEVLDAAPDGITPNANPDVIDAFGTLSISDHGISRFFGPTGGCESLLISNLPGTPSTQSASTSASPSSLSLSVSRSSQSLSPPSTHASAPDSPARPAPHNASFPHRAPSSSHSPYGSSSLMSPSDSPATLFSSSAFPLTPIGPPQAIHALVTSHLPPRAHARILVQSYFSQLAWLFRGVTRGQVGDMMRGVYAAYGSRHNSASPDGAANNEVDEEPGDGEDEDYTGPHDLALLFMIFAAGALVQPSTSPGGEEDEAHRQHVAAEAEHLHQIARVALALQPVLEKPSVVTIQALHLLSIYTSLASPAGHARHGKGGEGGRGDEHGDDVEFDHARGAFKPNDWAAYIETAHGGACRRRWCSGDGYCSGISSLPMCGRFVSLNTGRPPSFSLAYIDCSFPKYENEKAKDGACAFPSSLCAPFMTMHLVEMWQFRFAAECVADVTARTLTAEAPSYATIMELDRKVREFPLPPLDDAAPDDVGASLQRCVLEHIRETVLMYIHRSFFAQAIIEQPVNPLKSTYAPSFLAAYRASATILKSVREQFAAMPNACARFWTMWTFAFSAAVVFGTVVTRGPRSPLAAAAMAELEQACVLFSKAAVYSRRATKALGPGGLPVKVKKEEPDDELSIFAGHTRFVSGQIQRGQQSSLAFPVQQPPRQHQQQQQVHVRQQQQRPHGQMPEEMPYGSYEASPHRQYPAQYPAQQPPLPRQRQHSMPSSSSFHAVHEMGRPAPTVNVNVNMTWDSREYPQSAHDYSSPPSVMDERIRRAHLQQHQFYTPDESRMPHSIPPPPSAPYAWPVDSYGVEAEPQPQHSHHQQQQHPDYQHPHQQQQYAHNQGMYAHSPHAAAAYQAHNAELAQLGLAARDSRLDERWSTFMEDSGLLEGIDFRAR</sequence>
<dbReference type="OrthoDB" id="424974at2759"/>
<reference evidence="5" key="1">
    <citation type="submission" date="2020-05" db="EMBL/GenBank/DDBJ databases">
        <title>Mycena genomes resolve the evolution of fungal bioluminescence.</title>
        <authorList>
            <person name="Tsai I.J."/>
        </authorList>
    </citation>
    <scope>NUCLEOTIDE SEQUENCE</scope>
    <source>
        <strain evidence="5">CCC161011</strain>
    </source>
</reference>
<dbReference type="EMBL" id="JACAZI010000002">
    <property type="protein sequence ID" value="KAF7369259.1"/>
    <property type="molecule type" value="Genomic_DNA"/>
</dbReference>
<feature type="region of interest" description="Disordered" evidence="3">
    <location>
        <begin position="945"/>
        <end position="1000"/>
    </location>
</feature>
<keyword evidence="6" id="KW-1185">Reference proteome</keyword>
<dbReference type="CDD" id="cd00067">
    <property type="entry name" value="GAL4"/>
    <property type="match status" value="1"/>
</dbReference>
<name>A0A8H6Z2G1_9AGAR</name>
<dbReference type="AlphaFoldDB" id="A0A8H6Z2G1"/>
<dbReference type="GO" id="GO:0005634">
    <property type="term" value="C:nucleus"/>
    <property type="evidence" value="ECO:0007669"/>
    <property type="project" value="UniProtKB-SubCell"/>
</dbReference>
<dbReference type="Proteomes" id="UP000620124">
    <property type="component" value="Unassembled WGS sequence"/>
</dbReference>
<accession>A0A8H6Z2G1</accession>
<keyword evidence="2" id="KW-0539">Nucleus</keyword>
<proteinExistence type="predicted"/>
<feature type="region of interest" description="Disordered" evidence="3">
    <location>
        <begin position="222"/>
        <end position="295"/>
    </location>
</feature>
<protein>
    <submittedName>
        <fullName evidence="5">Zn(2)-C6 fungal-type domain-containing protein</fullName>
    </submittedName>
</protein>
<feature type="region of interest" description="Disordered" evidence="3">
    <location>
        <begin position="475"/>
        <end position="496"/>
    </location>
</feature>
<comment type="subcellular location">
    <subcellularLocation>
        <location evidence="1">Nucleus</location>
    </subcellularLocation>
</comment>
<feature type="compositionally biased region" description="Low complexity" evidence="3">
    <location>
        <begin position="277"/>
        <end position="295"/>
    </location>
</feature>
<dbReference type="CDD" id="cd12148">
    <property type="entry name" value="fungal_TF_MHR"/>
    <property type="match status" value="1"/>
</dbReference>
<evidence type="ECO:0000256" key="3">
    <source>
        <dbReference type="SAM" id="MobiDB-lite"/>
    </source>
</evidence>